<dbReference type="Pfam" id="PF13505">
    <property type="entry name" value="OMP_b-brl"/>
    <property type="match status" value="1"/>
</dbReference>
<evidence type="ECO:0000313" key="4">
    <source>
        <dbReference type="EMBL" id="GAD30130.1"/>
    </source>
</evidence>
<dbReference type="Gene3D" id="2.40.160.20">
    <property type="match status" value="1"/>
</dbReference>
<protein>
    <recommendedName>
        <fullName evidence="3">Outer membrane protein beta-barrel domain-containing protein</fullName>
    </recommendedName>
</protein>
<accession>A0A0U1P6D6</accession>
<evidence type="ECO:0000259" key="3">
    <source>
        <dbReference type="Pfam" id="PF13505"/>
    </source>
</evidence>
<dbReference type="GeneID" id="99739532"/>
<dbReference type="SUPFAM" id="SSF56925">
    <property type="entry name" value="OMPA-like"/>
    <property type="match status" value="1"/>
</dbReference>
<feature type="signal peptide" evidence="2">
    <location>
        <begin position="1"/>
        <end position="22"/>
    </location>
</feature>
<evidence type="ECO:0000256" key="1">
    <source>
        <dbReference type="ARBA" id="ARBA00022729"/>
    </source>
</evidence>
<dbReference type="InterPro" id="IPR027385">
    <property type="entry name" value="Beta-barrel_OMP"/>
</dbReference>
<feature type="domain" description="Outer membrane protein beta-barrel" evidence="3">
    <location>
        <begin position="9"/>
        <end position="181"/>
    </location>
</feature>
<dbReference type="RefSeq" id="WP_008986776.1">
    <property type="nucleotide sequence ID" value="NZ_DF196819.1"/>
</dbReference>
<keyword evidence="1 2" id="KW-0732">Signal</keyword>
<dbReference type="eggNOG" id="ENOG5031S7H">
    <property type="taxonomic scope" value="Bacteria"/>
</dbReference>
<dbReference type="EMBL" id="DF196819">
    <property type="protein sequence ID" value="GAD30130.1"/>
    <property type="molecule type" value="Genomic_DNA"/>
</dbReference>
<organism evidence="4 5">
    <name type="scientific">Photobacterium leiognathi lrivu.4.1</name>
    <dbReference type="NCBI Taxonomy" id="1248232"/>
    <lineage>
        <taxon>Bacteria</taxon>
        <taxon>Pseudomonadati</taxon>
        <taxon>Pseudomonadota</taxon>
        <taxon>Gammaproteobacteria</taxon>
        <taxon>Vibrionales</taxon>
        <taxon>Vibrionaceae</taxon>
        <taxon>Photobacterium</taxon>
    </lineage>
</organism>
<gene>
    <name evidence="4" type="ORF">PLEI_1785</name>
</gene>
<sequence length="183" mass="19527">MKKNALSLLVALSVLAPVAAQAAVQLPEGTQEIGVYGTAKLGSGWDLNLTGSYGYFVQDNWEVGGTTSIHAQDANDAFTGKLGVFTEYNFVNSTNWVPYVGAATQLAGLTYNEKDGSEGNIGKDGSSWALNVKLAAGVKYFINPNVALTSEVNYNIATDDIEFSGDKAKDSLTNIVFGTRFYF</sequence>
<dbReference type="HOGENOM" id="CLU_1474222_0_0_6"/>
<feature type="chain" id="PRO_5006712540" description="Outer membrane protein beta-barrel domain-containing protein" evidence="2">
    <location>
        <begin position="23"/>
        <end position="183"/>
    </location>
</feature>
<name>A0A0U1P6D6_PHOLE</name>
<dbReference type="InterPro" id="IPR011250">
    <property type="entry name" value="OMP/PagP_B-barrel"/>
</dbReference>
<evidence type="ECO:0000313" key="5">
    <source>
        <dbReference type="Proteomes" id="UP000030675"/>
    </source>
</evidence>
<evidence type="ECO:0000256" key="2">
    <source>
        <dbReference type="SAM" id="SignalP"/>
    </source>
</evidence>
<dbReference type="Proteomes" id="UP000030675">
    <property type="component" value="Unassembled WGS sequence"/>
</dbReference>
<dbReference type="AlphaFoldDB" id="A0A0U1P6D6"/>
<reference evidence="5" key="1">
    <citation type="submission" date="2012-12" db="EMBL/GenBank/DDBJ databases">
        <title>Genome Sequence of Photobacterium leiognathi lrivu.4.1.</title>
        <authorList>
            <person name="Urbanczyk H."/>
            <person name="Ogura Y."/>
            <person name="Hayashi T."/>
            <person name="Dunlap P.V."/>
        </authorList>
    </citation>
    <scope>NUCLEOTIDE SEQUENCE [LARGE SCALE GENOMIC DNA]</scope>
    <source>
        <strain evidence="5">lrivu.4.1</strain>
    </source>
</reference>
<proteinExistence type="predicted"/>